<dbReference type="InterPro" id="IPR041636">
    <property type="entry name" value="RNase_J_C"/>
</dbReference>
<keyword evidence="1" id="KW-0698">rRNA processing</keyword>
<dbReference type="PANTHER" id="PTHR43694:SF4">
    <property type="entry name" value="RIBONUCLEASE J 2"/>
    <property type="match status" value="1"/>
</dbReference>
<gene>
    <name evidence="4" type="ORF">AshY1_05270</name>
</gene>
<dbReference type="Pfam" id="PF17770">
    <property type="entry name" value="RNase_J_C"/>
    <property type="match status" value="1"/>
</dbReference>
<evidence type="ECO:0000259" key="3">
    <source>
        <dbReference type="Pfam" id="PF22505"/>
    </source>
</evidence>
<accession>A0ABZ2U8H9</accession>
<feature type="domain" description="Ribonuclease J C-terminal" evidence="2">
    <location>
        <begin position="456"/>
        <end position="558"/>
    </location>
</feature>
<evidence type="ECO:0000259" key="2">
    <source>
        <dbReference type="Pfam" id="PF17770"/>
    </source>
</evidence>
<sequence>MQDIGFTVLGGIGENGKNLYLLKIKSSYFILDTGLKYPNMTMRGIDSIIPEYTSLENIKNKIKGIFITSAFETHSGSIPYLIKYFQAPIYASDFVIDILKANLENHTNNVDIKQINFNKINENSQIDFKDTKVNFFGIAHFLPETLGLAFETSQGYIVYISEMHFLQSKNKNFQTNFLALSKLNSKKVLALMIASQGTFNIGQQIKEETLEYSISSCFANIKNNILISFLIPDLLKIQLVIDIAVAFNLKIVLLGRKNEKIVDIAIQKGYLKIPNGFLINLKGMKDYLKYKNLVVIIIGKRFEPLYRLQRMCKKTDRLMMLHPQDKILLFSIEITGIDKIQSKTIDSLARNGFVVDLLVKDLLTASYNYEENFKLFLNLLQPEYLLPITGEYRHQYQMKKIAINFNFPENKIFMLENGDSWVYDFKNNPHINKNFFKNLGEFLIDGTPVLEGNNYIIKDRELLANDGVIIIACNLNLRLKKIIGNIELISKGFLDKSKIITFISDLKNIFAQFIEEYLKNNRQTKLSDFKTYLREELSKFIFKKTQKRPIIIPALITID</sequence>
<protein>
    <submittedName>
        <fullName evidence="4">Ribonuclease J2</fullName>
    </submittedName>
</protein>
<evidence type="ECO:0000313" key="4">
    <source>
        <dbReference type="EMBL" id="WYY26624.1"/>
    </source>
</evidence>
<dbReference type="PANTHER" id="PTHR43694">
    <property type="entry name" value="RIBONUCLEASE J"/>
    <property type="match status" value="1"/>
</dbReference>
<keyword evidence="5" id="KW-1185">Reference proteome</keyword>
<dbReference type="EMBL" id="CP146843">
    <property type="protein sequence ID" value="WYY26624.1"/>
    <property type="molecule type" value="Genomic_DNA"/>
</dbReference>
<evidence type="ECO:0000313" key="5">
    <source>
        <dbReference type="Proteomes" id="UP001484199"/>
    </source>
</evidence>
<reference evidence="4" key="1">
    <citation type="submission" date="2024-03" db="EMBL/GenBank/DDBJ databases">
        <title>The Complete Genome of 'Candidatus Phytoplasma fraxini' AshY1 from the Ash Yellows Group.</title>
        <authorList>
            <person name="Boehm J.W."/>
            <person name="Huettel B."/>
            <person name="Schneider B."/>
            <person name="Kube M."/>
        </authorList>
    </citation>
    <scope>NUCLEOTIDE SEQUENCE [LARGE SCALE GENOMIC DNA]</scope>
    <source>
        <strain evidence="4">AshY1</strain>
    </source>
</reference>
<dbReference type="InterPro" id="IPR036866">
    <property type="entry name" value="RibonucZ/Hydroxyglut_hydro"/>
</dbReference>
<dbReference type="Gene3D" id="3.60.15.10">
    <property type="entry name" value="Ribonuclease Z/Hydroxyacylglutathione hydrolase-like"/>
    <property type="match status" value="1"/>
</dbReference>
<dbReference type="InterPro" id="IPR055132">
    <property type="entry name" value="RNase_J_b_CASP"/>
</dbReference>
<dbReference type="InterPro" id="IPR042173">
    <property type="entry name" value="RNase_J_2"/>
</dbReference>
<dbReference type="Gene3D" id="3.40.50.10710">
    <property type="entry name" value="Metallo-hydrolase/oxidoreductase"/>
    <property type="match status" value="1"/>
</dbReference>
<dbReference type="CDD" id="cd07714">
    <property type="entry name" value="RNaseJ_MBL-fold"/>
    <property type="match status" value="1"/>
</dbReference>
<dbReference type="Pfam" id="PF22505">
    <property type="entry name" value="RNase_J_b_CASP"/>
    <property type="match status" value="1"/>
</dbReference>
<feature type="domain" description="Ribonuclease J beta-CASP" evidence="3">
    <location>
        <begin position="224"/>
        <end position="348"/>
    </location>
</feature>
<proteinExistence type="predicted"/>
<dbReference type="RefSeq" id="WP_341266526.1">
    <property type="nucleotide sequence ID" value="NZ_CP146843.1"/>
</dbReference>
<evidence type="ECO:0000256" key="1">
    <source>
        <dbReference type="ARBA" id="ARBA00022552"/>
    </source>
</evidence>
<dbReference type="SUPFAM" id="SSF56281">
    <property type="entry name" value="Metallo-hydrolase/oxidoreductase"/>
    <property type="match status" value="1"/>
</dbReference>
<dbReference type="Proteomes" id="UP001484199">
    <property type="component" value="Chromosome"/>
</dbReference>
<name>A0ABZ2U8H9_ASHYP</name>
<organism evidence="4 5">
    <name type="scientific">Ash yellows phytoplasma</name>
    <dbReference type="NCBI Taxonomy" id="35780"/>
    <lineage>
        <taxon>Bacteria</taxon>
        <taxon>Bacillati</taxon>
        <taxon>Mycoplasmatota</taxon>
        <taxon>Mollicutes</taxon>
        <taxon>Acholeplasmatales</taxon>
        <taxon>Acholeplasmataceae</taxon>
        <taxon>Candidatus Phytoplasma</taxon>
        <taxon>16SrVII (Ash yellows group)</taxon>
    </lineage>
</organism>
<dbReference type="Gene3D" id="3.10.20.580">
    <property type="match status" value="1"/>
</dbReference>